<dbReference type="Pfam" id="PF13643">
    <property type="entry name" value="DUF4145"/>
    <property type="match status" value="1"/>
</dbReference>
<organism evidence="2 3">
    <name type="scientific">Nesterenkonia cremea</name>
    <dbReference type="NCBI Taxonomy" id="1882340"/>
    <lineage>
        <taxon>Bacteria</taxon>
        <taxon>Bacillati</taxon>
        <taxon>Actinomycetota</taxon>
        <taxon>Actinomycetes</taxon>
        <taxon>Micrococcales</taxon>
        <taxon>Micrococcaceae</taxon>
        <taxon>Nesterenkonia</taxon>
    </lineage>
</organism>
<evidence type="ECO:0000313" key="3">
    <source>
        <dbReference type="Proteomes" id="UP000633136"/>
    </source>
</evidence>
<name>A0A917AM25_9MICC</name>
<feature type="domain" description="DUF4145" evidence="1">
    <location>
        <begin position="104"/>
        <end position="190"/>
    </location>
</feature>
<gene>
    <name evidence="2" type="ORF">GCM10011401_04570</name>
</gene>
<keyword evidence="3" id="KW-1185">Reference proteome</keyword>
<dbReference type="Proteomes" id="UP000633136">
    <property type="component" value="Unassembled WGS sequence"/>
</dbReference>
<dbReference type="AlphaFoldDB" id="A0A917AM25"/>
<reference evidence="2" key="1">
    <citation type="journal article" date="2014" name="Int. J. Syst. Evol. Microbiol.">
        <title>Complete genome sequence of Corynebacterium casei LMG S-19264T (=DSM 44701T), isolated from a smear-ripened cheese.</title>
        <authorList>
            <consortium name="US DOE Joint Genome Institute (JGI-PGF)"/>
            <person name="Walter F."/>
            <person name="Albersmeier A."/>
            <person name="Kalinowski J."/>
            <person name="Ruckert C."/>
        </authorList>
    </citation>
    <scope>NUCLEOTIDE SEQUENCE</scope>
    <source>
        <strain evidence="2">CGMCC 1.15388</strain>
    </source>
</reference>
<accession>A0A917AM25</accession>
<dbReference type="InterPro" id="IPR025285">
    <property type="entry name" value="DUF4145"/>
</dbReference>
<protein>
    <recommendedName>
        <fullName evidence="1">DUF4145 domain-containing protein</fullName>
    </recommendedName>
</protein>
<proteinExistence type="predicted"/>
<evidence type="ECO:0000313" key="2">
    <source>
        <dbReference type="EMBL" id="GGE60774.1"/>
    </source>
</evidence>
<reference evidence="2" key="2">
    <citation type="submission" date="2020-09" db="EMBL/GenBank/DDBJ databases">
        <authorList>
            <person name="Sun Q."/>
            <person name="Zhou Y."/>
        </authorList>
    </citation>
    <scope>NUCLEOTIDE SEQUENCE</scope>
    <source>
        <strain evidence="2">CGMCC 1.15388</strain>
    </source>
</reference>
<comment type="caution">
    <text evidence="2">The sequence shown here is derived from an EMBL/GenBank/DDBJ whole genome shotgun (WGS) entry which is preliminary data.</text>
</comment>
<evidence type="ECO:0000259" key="1">
    <source>
        <dbReference type="Pfam" id="PF13643"/>
    </source>
</evidence>
<sequence length="214" mass="24638">MSIKGRHAWNCQTCAKAVILEVIESWWVNPEGEWDDFEPYEWLVGKCPGCAGPYVLTRESDPDWRERYYQDEPVAEMPYVQSFPETHRALSRAVPLTVRESYDEAISCFRSGLNTAAVIMARRTVELVCKEQGLSEGTLAQKLRKMREQDLIDERLFDWSSVAKDLGNNGAHDFNPVAREDADDALLFTEALASYLYTFAERYETHRRREVASD</sequence>
<dbReference type="EMBL" id="BMIS01000002">
    <property type="protein sequence ID" value="GGE60774.1"/>
    <property type="molecule type" value="Genomic_DNA"/>
</dbReference>